<feature type="region of interest" description="Disordered" evidence="1">
    <location>
        <begin position="268"/>
        <end position="294"/>
    </location>
</feature>
<sequence length="294" mass="32313">MGCSASAKKGDKVADLPRKGDGQPDAPTVDQSARLVDRSRSLRQALQTKGKAFAAGKSHRSFRKAGMWVEYFDEAGVAFYHHEEDDRVVRQIPEEFSTEPIVMITQQGLTDVNAAAKAATAAPAGERKMCRSSTRFLDGDALTVDLTSAENRQREREVRPRMGAPGVPFKRFAALQDLSMQADVRVWDRPVDNQGIKAALSDYGIRYIQMNTDYEDVRHEADNHRQALDDSEPSSPSKRAYLISLGSGPTRVLSAPKVEEVIDVLEELFGESKTPNGEDPDNPNTAADPEPPAD</sequence>
<accession>A0A0G4IB00</accession>
<feature type="region of interest" description="Disordered" evidence="1">
    <location>
        <begin position="221"/>
        <end position="240"/>
    </location>
</feature>
<dbReference type="VEuPathDB" id="CryptoDB:Cvel_2154"/>
<gene>
    <name evidence="2" type="ORF">Cvel_2154</name>
</gene>
<evidence type="ECO:0000313" key="2">
    <source>
        <dbReference type="EMBL" id="CEM54330.1"/>
    </source>
</evidence>
<dbReference type="AlphaFoldDB" id="A0A0G4IB00"/>
<evidence type="ECO:0000256" key="1">
    <source>
        <dbReference type="SAM" id="MobiDB-lite"/>
    </source>
</evidence>
<feature type="compositionally biased region" description="Basic and acidic residues" evidence="1">
    <location>
        <begin position="8"/>
        <end position="22"/>
    </location>
</feature>
<proteinExistence type="predicted"/>
<dbReference type="EMBL" id="CDMZ01005776">
    <property type="protein sequence ID" value="CEM54330.1"/>
    <property type="molecule type" value="Genomic_DNA"/>
</dbReference>
<organism evidence="2">
    <name type="scientific">Chromera velia CCMP2878</name>
    <dbReference type="NCBI Taxonomy" id="1169474"/>
    <lineage>
        <taxon>Eukaryota</taxon>
        <taxon>Sar</taxon>
        <taxon>Alveolata</taxon>
        <taxon>Colpodellida</taxon>
        <taxon>Chromeraceae</taxon>
        <taxon>Chromera</taxon>
    </lineage>
</organism>
<name>A0A0G4IB00_9ALVE</name>
<protein>
    <submittedName>
        <fullName evidence="2">Uncharacterized protein</fullName>
    </submittedName>
</protein>
<reference evidence="2" key="1">
    <citation type="submission" date="2014-11" db="EMBL/GenBank/DDBJ databases">
        <authorList>
            <person name="Otto D Thomas"/>
            <person name="Naeem Raeece"/>
        </authorList>
    </citation>
    <scope>NUCLEOTIDE SEQUENCE</scope>
</reference>
<feature type="region of interest" description="Disordered" evidence="1">
    <location>
        <begin position="1"/>
        <end position="37"/>
    </location>
</feature>